<reference evidence="2 3" key="1">
    <citation type="journal article" date="2019" name="Environ. Microbiol.">
        <title>Species interactions and distinct microbial communities in high Arctic permafrost affected cryosols are associated with the CH4 and CO2 gas fluxes.</title>
        <authorList>
            <person name="Altshuler I."/>
            <person name="Hamel J."/>
            <person name="Turney S."/>
            <person name="Magnuson E."/>
            <person name="Levesque R."/>
            <person name="Greer C."/>
            <person name="Whyte L.G."/>
        </authorList>
    </citation>
    <scope>NUCLEOTIDE SEQUENCE [LARGE SCALE GENOMIC DNA]</scope>
    <source>
        <strain evidence="2 3">OWC5</strain>
    </source>
</reference>
<feature type="chain" id="PRO_5021266958" evidence="1">
    <location>
        <begin position="22"/>
        <end position="179"/>
    </location>
</feature>
<keyword evidence="1" id="KW-0732">Signal</keyword>
<evidence type="ECO:0000313" key="2">
    <source>
        <dbReference type="EMBL" id="TPG77923.1"/>
    </source>
</evidence>
<dbReference type="EMBL" id="RCZA01000013">
    <property type="protein sequence ID" value="TPG77923.1"/>
    <property type="molecule type" value="Genomic_DNA"/>
</dbReference>
<dbReference type="Proteomes" id="UP000320914">
    <property type="component" value="Unassembled WGS sequence"/>
</dbReference>
<comment type="caution">
    <text evidence="2">The sequence shown here is derived from an EMBL/GenBank/DDBJ whole genome shotgun (WGS) entry which is preliminary data.</text>
</comment>
<protein>
    <submittedName>
        <fullName evidence="2">Uncharacterized protein</fullName>
    </submittedName>
</protein>
<accession>A0A502HVR2</accession>
<feature type="signal peptide" evidence="1">
    <location>
        <begin position="1"/>
        <end position="21"/>
    </location>
</feature>
<dbReference type="RefSeq" id="WP_140682341.1">
    <property type="nucleotide sequence ID" value="NZ_RCZA01000013.1"/>
</dbReference>
<evidence type="ECO:0000256" key="1">
    <source>
        <dbReference type="SAM" id="SignalP"/>
    </source>
</evidence>
<sequence>MNRRLLTVFIAMSLSWSSVHAGYWKDSNGNPSPDTESRRSVGEFGGLLLITSDPDWEKKWNTSPETIPVFNEAKIVTQGKRIFTLIFFANPELDANHEANITCDLKIIRPDGTESINQRDTVCFQGRLKGKPNNLYLAAPVIDFIGEPGDPTGIWTVDITLKDNLHKVVMPLKTAFTLK</sequence>
<proteinExistence type="predicted"/>
<evidence type="ECO:0000313" key="3">
    <source>
        <dbReference type="Proteomes" id="UP000320914"/>
    </source>
</evidence>
<gene>
    <name evidence="2" type="ORF">EAH74_26800</name>
</gene>
<dbReference type="AlphaFoldDB" id="A0A502HVR2"/>
<name>A0A502HVR2_9PSED</name>
<organism evidence="2 3">
    <name type="scientific">Pseudomonas mandelii</name>
    <dbReference type="NCBI Taxonomy" id="75612"/>
    <lineage>
        <taxon>Bacteria</taxon>
        <taxon>Pseudomonadati</taxon>
        <taxon>Pseudomonadota</taxon>
        <taxon>Gammaproteobacteria</taxon>
        <taxon>Pseudomonadales</taxon>
        <taxon>Pseudomonadaceae</taxon>
        <taxon>Pseudomonas</taxon>
    </lineage>
</organism>